<keyword evidence="2" id="KW-1185">Reference proteome</keyword>
<evidence type="ECO:0000313" key="2">
    <source>
        <dbReference type="Proteomes" id="UP001233999"/>
    </source>
</evidence>
<name>A0AAD8EIZ4_DIPPU</name>
<gene>
    <name evidence="1" type="ORF">L9F63_001732</name>
</gene>
<dbReference type="Proteomes" id="UP001233999">
    <property type="component" value="Unassembled WGS sequence"/>
</dbReference>
<reference evidence="1" key="2">
    <citation type="submission" date="2023-05" db="EMBL/GenBank/DDBJ databases">
        <authorList>
            <person name="Fouks B."/>
        </authorList>
    </citation>
    <scope>NUCLEOTIDE SEQUENCE</scope>
    <source>
        <strain evidence="1">Stay&amp;Tobe</strain>
        <tissue evidence="1">Testes</tissue>
    </source>
</reference>
<dbReference type="EMBL" id="JASPKZ010003859">
    <property type="protein sequence ID" value="KAJ9591704.1"/>
    <property type="molecule type" value="Genomic_DNA"/>
</dbReference>
<dbReference type="AlphaFoldDB" id="A0AAD8EIZ4"/>
<sequence>MYRKTLTVFTKRPKTRLGKESYILNLGFKEKSGPAWFRLGAWKFVNISDDHDMRICPMCGNFEDEIHILGKCNDLEYWRRQLLPERFLNSNRERLACYELLVNPENWINLGKFLDKTRKIRTTLIHE</sequence>
<accession>A0AAD8EIZ4</accession>
<proteinExistence type="predicted"/>
<protein>
    <submittedName>
        <fullName evidence="1">Uncharacterized protein</fullName>
    </submittedName>
</protein>
<reference evidence="1" key="1">
    <citation type="journal article" date="2023" name="IScience">
        <title>Live-bearing cockroach genome reveals convergent evolutionary mechanisms linked to viviparity in insects and beyond.</title>
        <authorList>
            <person name="Fouks B."/>
            <person name="Harrison M.C."/>
            <person name="Mikhailova A.A."/>
            <person name="Marchal E."/>
            <person name="English S."/>
            <person name="Carruthers M."/>
            <person name="Jennings E.C."/>
            <person name="Chiamaka E.L."/>
            <person name="Frigard R.A."/>
            <person name="Pippel M."/>
            <person name="Attardo G.M."/>
            <person name="Benoit J.B."/>
            <person name="Bornberg-Bauer E."/>
            <person name="Tobe S.S."/>
        </authorList>
    </citation>
    <scope>NUCLEOTIDE SEQUENCE</scope>
    <source>
        <strain evidence="1">Stay&amp;Tobe</strain>
    </source>
</reference>
<comment type="caution">
    <text evidence="1">The sequence shown here is derived from an EMBL/GenBank/DDBJ whole genome shotgun (WGS) entry which is preliminary data.</text>
</comment>
<evidence type="ECO:0000313" key="1">
    <source>
        <dbReference type="EMBL" id="KAJ9591704.1"/>
    </source>
</evidence>
<organism evidence="1 2">
    <name type="scientific">Diploptera punctata</name>
    <name type="common">Pacific beetle cockroach</name>
    <dbReference type="NCBI Taxonomy" id="6984"/>
    <lineage>
        <taxon>Eukaryota</taxon>
        <taxon>Metazoa</taxon>
        <taxon>Ecdysozoa</taxon>
        <taxon>Arthropoda</taxon>
        <taxon>Hexapoda</taxon>
        <taxon>Insecta</taxon>
        <taxon>Pterygota</taxon>
        <taxon>Neoptera</taxon>
        <taxon>Polyneoptera</taxon>
        <taxon>Dictyoptera</taxon>
        <taxon>Blattodea</taxon>
        <taxon>Blaberoidea</taxon>
        <taxon>Blaberidae</taxon>
        <taxon>Diplopterinae</taxon>
        <taxon>Diploptera</taxon>
    </lineage>
</organism>